<dbReference type="InterPro" id="IPR036390">
    <property type="entry name" value="WH_DNA-bd_sf"/>
</dbReference>
<gene>
    <name evidence="6" type="ORF">DesU5LDRAFT_3843</name>
</gene>
<dbReference type="GO" id="GO:0003700">
    <property type="term" value="F:DNA-binding transcription factor activity"/>
    <property type="evidence" value="ECO:0007669"/>
    <property type="project" value="TreeGrafter"/>
</dbReference>
<dbReference type="InterPro" id="IPR018490">
    <property type="entry name" value="cNMP-bd_dom_sf"/>
</dbReference>
<dbReference type="CDD" id="cd00038">
    <property type="entry name" value="CAP_ED"/>
    <property type="match status" value="1"/>
</dbReference>
<dbReference type="GO" id="GO:0003677">
    <property type="term" value="F:DNA binding"/>
    <property type="evidence" value="ECO:0007669"/>
    <property type="project" value="UniProtKB-KW"/>
</dbReference>
<evidence type="ECO:0000256" key="1">
    <source>
        <dbReference type="ARBA" id="ARBA00023015"/>
    </source>
</evidence>
<dbReference type="InterPro" id="IPR050397">
    <property type="entry name" value="Env_Response_Regulators"/>
</dbReference>
<protein>
    <submittedName>
        <fullName evidence="6">cAMP-binding protein</fullName>
    </submittedName>
</protein>
<dbReference type="GO" id="GO:0005829">
    <property type="term" value="C:cytosol"/>
    <property type="evidence" value="ECO:0007669"/>
    <property type="project" value="TreeGrafter"/>
</dbReference>
<dbReference type="InterPro" id="IPR036388">
    <property type="entry name" value="WH-like_DNA-bd_sf"/>
</dbReference>
<keyword evidence="2" id="KW-0238">DNA-binding</keyword>
<dbReference type="Pfam" id="PF13545">
    <property type="entry name" value="HTH_Crp_2"/>
    <property type="match status" value="1"/>
</dbReference>
<organism evidence="6">
    <name type="scientific">Desulfovibrio sp. U5L</name>
    <dbReference type="NCBI Taxonomy" id="596152"/>
    <lineage>
        <taxon>Bacteria</taxon>
        <taxon>Pseudomonadati</taxon>
        <taxon>Thermodesulfobacteriota</taxon>
        <taxon>Desulfovibrionia</taxon>
        <taxon>Desulfovibrionales</taxon>
        <taxon>Desulfovibrionaceae</taxon>
        <taxon>Desulfovibrio</taxon>
    </lineage>
</organism>
<dbReference type="SMART" id="SM00419">
    <property type="entry name" value="HTH_CRP"/>
    <property type="match status" value="1"/>
</dbReference>
<sequence>MDKTQAVAGIGLFAGLGPKELAALAGIAEVRSYAKGQDIFFAGDKALGFFSVASGKVRIYQTSLAGKEHILHVFGPGEVFAEVAVFSGGVYPASAQALEDGDYLFFPRERFRRLLAEDPDLAMNMLGLLAVRLRQLVKKIEDLSLREVPARLAAHLLLLAAQSRKRVLSLDLPKGQLAAYLGTIPETLSRVLRRFSDEGIISLSGNGVEILDAARLERQAGGGGGGGGGGGAGVGAGVGGGGMPPAAGRG</sequence>
<dbReference type="SUPFAM" id="SSF51206">
    <property type="entry name" value="cAMP-binding domain-like"/>
    <property type="match status" value="1"/>
</dbReference>
<evidence type="ECO:0000259" key="5">
    <source>
        <dbReference type="PROSITE" id="PS51063"/>
    </source>
</evidence>
<feature type="domain" description="Cyclic nucleotide-binding" evidence="4">
    <location>
        <begin position="12"/>
        <end position="132"/>
    </location>
</feature>
<dbReference type="AlphaFoldDB" id="I2Q6P8"/>
<dbReference type="PANTHER" id="PTHR24567:SF74">
    <property type="entry name" value="HTH-TYPE TRANSCRIPTIONAL REGULATOR ARCR"/>
    <property type="match status" value="1"/>
</dbReference>
<evidence type="ECO:0000256" key="3">
    <source>
        <dbReference type="ARBA" id="ARBA00023163"/>
    </source>
</evidence>
<dbReference type="EMBL" id="JH600068">
    <property type="protein sequence ID" value="EIG55454.1"/>
    <property type="molecule type" value="Genomic_DNA"/>
</dbReference>
<keyword evidence="1" id="KW-0805">Transcription regulation</keyword>
<dbReference type="PROSITE" id="PS50042">
    <property type="entry name" value="CNMP_BINDING_3"/>
    <property type="match status" value="1"/>
</dbReference>
<keyword evidence="3" id="KW-0804">Transcription</keyword>
<dbReference type="OrthoDB" id="892842at2"/>
<dbReference type="Gene3D" id="2.60.120.10">
    <property type="entry name" value="Jelly Rolls"/>
    <property type="match status" value="1"/>
</dbReference>
<evidence type="ECO:0000313" key="6">
    <source>
        <dbReference type="EMBL" id="EIG55454.1"/>
    </source>
</evidence>
<evidence type="ECO:0000256" key="2">
    <source>
        <dbReference type="ARBA" id="ARBA00023125"/>
    </source>
</evidence>
<dbReference type="PRINTS" id="PR00034">
    <property type="entry name" value="HTHCRP"/>
</dbReference>
<dbReference type="HOGENOM" id="CLU_075053_4_0_7"/>
<reference evidence="6" key="1">
    <citation type="submission" date="2011-11" db="EMBL/GenBank/DDBJ databases">
        <title>Improved High-Quality Draft sequence of Desulfovibrio sp. U5L.</title>
        <authorList>
            <consortium name="US DOE Joint Genome Institute"/>
            <person name="Lucas S."/>
            <person name="Han J."/>
            <person name="Lapidus A."/>
            <person name="Cheng J.-F."/>
            <person name="Goodwin L."/>
            <person name="Pitluck S."/>
            <person name="Peters L."/>
            <person name="Ovchinnikova G."/>
            <person name="Held B."/>
            <person name="Detter J.C."/>
            <person name="Han C."/>
            <person name="Tapia R."/>
            <person name="Land M."/>
            <person name="Hauser L."/>
            <person name="Kyrpides N."/>
            <person name="Ivanova N."/>
            <person name="Pagani I."/>
            <person name="Gabster J."/>
            <person name="Walker C."/>
            <person name="Stolyar S."/>
            <person name="Stahl D."/>
            <person name="Arkin A."/>
            <person name="Dehal P."/>
            <person name="Hazen T."/>
            <person name="Woyke T."/>
        </authorList>
    </citation>
    <scope>NUCLEOTIDE SEQUENCE [LARGE SCALE GENOMIC DNA]</scope>
    <source>
        <strain evidence="6">U5L</strain>
    </source>
</reference>
<dbReference type="InterPro" id="IPR014710">
    <property type="entry name" value="RmlC-like_jellyroll"/>
</dbReference>
<dbReference type="PROSITE" id="PS51063">
    <property type="entry name" value="HTH_CRP_2"/>
    <property type="match status" value="1"/>
</dbReference>
<dbReference type="SMART" id="SM00100">
    <property type="entry name" value="cNMP"/>
    <property type="match status" value="1"/>
</dbReference>
<dbReference type="InterPro" id="IPR000595">
    <property type="entry name" value="cNMP-bd_dom"/>
</dbReference>
<dbReference type="PANTHER" id="PTHR24567">
    <property type="entry name" value="CRP FAMILY TRANSCRIPTIONAL REGULATORY PROTEIN"/>
    <property type="match status" value="1"/>
</dbReference>
<evidence type="ECO:0000259" key="4">
    <source>
        <dbReference type="PROSITE" id="PS50042"/>
    </source>
</evidence>
<dbReference type="Pfam" id="PF00027">
    <property type="entry name" value="cNMP_binding"/>
    <property type="match status" value="1"/>
</dbReference>
<dbReference type="eggNOG" id="COG0664">
    <property type="taxonomic scope" value="Bacteria"/>
</dbReference>
<feature type="domain" description="HTH crp-type" evidence="5">
    <location>
        <begin position="146"/>
        <end position="214"/>
    </location>
</feature>
<proteinExistence type="predicted"/>
<dbReference type="SUPFAM" id="SSF46785">
    <property type="entry name" value="Winged helix' DNA-binding domain"/>
    <property type="match status" value="1"/>
</dbReference>
<accession>I2Q6P8</accession>
<dbReference type="STRING" id="596152.DesU5LDRAFT_3843"/>
<dbReference type="InterPro" id="IPR012318">
    <property type="entry name" value="HTH_CRP"/>
</dbReference>
<name>I2Q6P8_9BACT</name>
<dbReference type="Gene3D" id="1.10.10.10">
    <property type="entry name" value="Winged helix-like DNA-binding domain superfamily/Winged helix DNA-binding domain"/>
    <property type="match status" value="1"/>
</dbReference>